<dbReference type="EMBL" id="CP006646">
    <property type="protein sequence ID" value="AGT35062.1"/>
    <property type="molecule type" value="Genomic_DNA"/>
</dbReference>
<accession>S6A5H0</accession>
<dbReference type="CDD" id="cd06464">
    <property type="entry name" value="ACD_sHsps-like"/>
    <property type="match status" value="1"/>
</dbReference>
<keyword evidence="8" id="KW-1185">Reference proteome</keyword>
<dbReference type="OrthoDB" id="26084at2157"/>
<keyword evidence="1" id="KW-0346">Stress response</keyword>
<evidence type="ECO:0000313" key="6">
    <source>
        <dbReference type="EMBL" id="AGT35062.1"/>
    </source>
</evidence>
<dbReference type="HOGENOM" id="CLU_117605_1_0_2"/>
<dbReference type="InterPro" id="IPR002068">
    <property type="entry name" value="A-crystallin/Hsp20_dom"/>
</dbReference>
<proteinExistence type="inferred from homology"/>
<dbReference type="Pfam" id="PF00011">
    <property type="entry name" value="HSP20"/>
    <property type="match status" value="1"/>
</dbReference>
<evidence type="ECO:0000256" key="3">
    <source>
        <dbReference type="RuleBase" id="RU003616"/>
    </source>
</evidence>
<evidence type="ECO:0000313" key="8">
    <source>
        <dbReference type="Proteomes" id="UP000015543"/>
    </source>
</evidence>
<dbReference type="GeneID" id="16573341"/>
<dbReference type="eggNOG" id="arCOG01833">
    <property type="taxonomic scope" value="Archaea"/>
</dbReference>
<evidence type="ECO:0000256" key="1">
    <source>
        <dbReference type="ARBA" id="ARBA00023016"/>
    </source>
</evidence>
<dbReference type="PROSITE" id="PS51203">
    <property type="entry name" value="CS"/>
    <property type="match status" value="1"/>
</dbReference>
<dbReference type="SUPFAM" id="SSF49764">
    <property type="entry name" value="HSP20-like chaperones"/>
    <property type="match status" value="1"/>
</dbReference>
<dbReference type="KEGG" id="thb:N186_03475"/>
<dbReference type="Gene3D" id="2.60.40.790">
    <property type="match status" value="1"/>
</dbReference>
<comment type="similarity">
    <text evidence="2 3">Belongs to the small heat shock protein (HSP20) family.</text>
</comment>
<dbReference type="Proteomes" id="UP000015543">
    <property type="component" value="Chromosome"/>
</dbReference>
<name>S6A5H0_9CREN</name>
<evidence type="ECO:0000313" key="7">
    <source>
        <dbReference type="EMBL" id="HDP14822.1"/>
    </source>
</evidence>
<gene>
    <name evidence="7" type="ORF">ENN26_03470</name>
    <name evidence="6" type="ORF">N186_03475</name>
</gene>
<evidence type="ECO:0000256" key="2">
    <source>
        <dbReference type="PROSITE-ProRule" id="PRU00285"/>
    </source>
</evidence>
<dbReference type="EMBL" id="DSAY01000066">
    <property type="protein sequence ID" value="HDP14822.1"/>
    <property type="molecule type" value="Genomic_DNA"/>
</dbReference>
<feature type="domain" description="SHSP" evidence="4">
    <location>
        <begin position="75"/>
        <end position="172"/>
    </location>
</feature>
<dbReference type="PROSITE" id="PS01031">
    <property type="entry name" value="SHSP"/>
    <property type="match status" value="1"/>
</dbReference>
<protein>
    <submittedName>
        <fullName evidence="7">Hsp20/alpha crystallin family protein</fullName>
    </submittedName>
</protein>
<dbReference type="PATRIC" id="fig|1365176.7.peg.677"/>
<reference evidence="6 8" key="1">
    <citation type="journal article" date="2013" name="Genome Announc.">
        <title>Complete Genomic Sequence of 'Thermofilum adornatus' Strain 1910bT, a Hyperthermophilic Anaerobic Organotrophic Crenarchaeon.</title>
        <authorList>
            <person name="Dominova I.N."/>
            <person name="Kublanov I.V."/>
            <person name="Podosokorskaya O.A."/>
            <person name="Derbikova K.S."/>
            <person name="Patrushev M.V."/>
            <person name="Toshchakov S.V."/>
        </authorList>
    </citation>
    <scope>NUCLEOTIDE SEQUENCE [LARGE SCALE GENOMIC DNA]</scope>
    <source>
        <strain evidence="8">1910b</strain>
    </source>
</reference>
<dbReference type="RefSeq" id="WP_020962366.1">
    <property type="nucleotide sequence ID" value="NC_022093.1"/>
</dbReference>
<dbReference type="InterPro" id="IPR044587">
    <property type="entry name" value="HSP21-like"/>
</dbReference>
<dbReference type="AlphaFoldDB" id="S6A5H0"/>
<dbReference type="NCBIfam" id="NF041800">
    <property type="entry name" value="Hsp20"/>
    <property type="match status" value="1"/>
</dbReference>
<evidence type="ECO:0000259" key="4">
    <source>
        <dbReference type="PROSITE" id="PS01031"/>
    </source>
</evidence>
<organism evidence="6 8">
    <name type="scientific">Thermofilum adornatum</name>
    <dbReference type="NCBI Taxonomy" id="1365176"/>
    <lineage>
        <taxon>Archaea</taxon>
        <taxon>Thermoproteota</taxon>
        <taxon>Thermoprotei</taxon>
        <taxon>Thermofilales</taxon>
        <taxon>Thermofilaceae</taxon>
        <taxon>Thermofilum</taxon>
    </lineage>
</organism>
<dbReference type="InterPro" id="IPR007052">
    <property type="entry name" value="CS_dom"/>
</dbReference>
<evidence type="ECO:0000259" key="5">
    <source>
        <dbReference type="PROSITE" id="PS51203"/>
    </source>
</evidence>
<dbReference type="PANTHER" id="PTHR46733">
    <property type="entry name" value="26.5 KDA HEAT SHOCK PROTEIN, MITOCHONDRIAL"/>
    <property type="match status" value="1"/>
</dbReference>
<dbReference type="GO" id="GO:0009408">
    <property type="term" value="P:response to heat"/>
    <property type="evidence" value="ECO:0007669"/>
    <property type="project" value="InterPro"/>
</dbReference>
<reference evidence="7" key="2">
    <citation type="journal article" date="2020" name="mSystems">
        <title>Genome- and Community-Level Interaction Insights into Carbon Utilization and Element Cycling Functions of Hydrothermarchaeota in Hydrothermal Sediment.</title>
        <authorList>
            <person name="Zhou Z."/>
            <person name="Liu Y."/>
            <person name="Xu W."/>
            <person name="Pan J."/>
            <person name="Luo Z.H."/>
            <person name="Li M."/>
        </authorList>
    </citation>
    <scope>NUCLEOTIDE SEQUENCE [LARGE SCALE GENOMIC DNA]</scope>
    <source>
        <strain evidence="7">SpSt-116</strain>
    </source>
</reference>
<dbReference type="PANTHER" id="PTHR46733:SF4">
    <property type="entry name" value="HEAT SHOCK PROTEIN 21, CHLOROPLASTIC"/>
    <property type="match status" value="1"/>
</dbReference>
<sequence>MSYEFDDWFKRIRKMMEEFDKMFEEMLREPMYFSGEGKSGKVIGPYYYGFSVEIGPDGVPKVREWGNIRPGHVRPVIRDTIEPFTDVFDEGDHYRIIVDVPGVEKDKINIEATERSLTITASNDRKYYKEVSFAEPVNPDTAKAQYRNGVLTITIEKKEKTKKEKGVKIKVE</sequence>
<dbReference type="InterPro" id="IPR008978">
    <property type="entry name" value="HSP20-like_chaperone"/>
</dbReference>
<feature type="domain" description="CS" evidence="5">
    <location>
        <begin position="80"/>
        <end position="168"/>
    </location>
</feature>